<feature type="non-terminal residue" evidence="2">
    <location>
        <position position="197"/>
    </location>
</feature>
<dbReference type="InterPro" id="IPR036928">
    <property type="entry name" value="AS_sf"/>
</dbReference>
<gene>
    <name evidence="2" type="primary">LOC108049651</name>
</gene>
<dbReference type="PANTHER" id="PTHR43372">
    <property type="entry name" value="FATTY-ACID AMIDE HYDROLASE"/>
    <property type="match status" value="1"/>
</dbReference>
<protein>
    <submittedName>
        <fullName evidence="2">LOW QUALITY PROTEIN: fatty-acid amide hydrolase 2-B-like</fullName>
    </submittedName>
</protein>
<dbReference type="AlphaFoldDB" id="A0A6P4F7I1"/>
<sequence>RKPKYPGIRNPLLKKSVVELVTQLRRGEITSVELVSAYIARVQEVNPSLNAVVEDRFEAALQDARLADQFIAKASSEFDRVALYTKYPILGIPFTVKESCGLKGLSFAVGSLARKNMKAAQDGDVVELVRAAGGIPLLVSANPEFCMSFETSNNIQGRCLNPYDLKRTSAGSSGGEGSLNGCGATTFGVGSEISGSI</sequence>
<dbReference type="Gene3D" id="3.90.1300.10">
    <property type="entry name" value="Amidase signature (AS) domain"/>
    <property type="match status" value="1"/>
</dbReference>
<feature type="non-terminal residue" evidence="2">
    <location>
        <position position="1"/>
    </location>
</feature>
<evidence type="ECO:0000313" key="2">
    <source>
        <dbReference type="RefSeq" id="XP_016986390.1"/>
    </source>
</evidence>
<dbReference type="Pfam" id="PF01425">
    <property type="entry name" value="Amidase"/>
    <property type="match status" value="1"/>
</dbReference>
<organism evidence="2">
    <name type="scientific">Drosophila rhopaloa</name>
    <name type="common">Fruit fly</name>
    <dbReference type="NCBI Taxonomy" id="1041015"/>
    <lineage>
        <taxon>Eukaryota</taxon>
        <taxon>Metazoa</taxon>
        <taxon>Ecdysozoa</taxon>
        <taxon>Arthropoda</taxon>
        <taxon>Hexapoda</taxon>
        <taxon>Insecta</taxon>
        <taxon>Pterygota</taxon>
        <taxon>Neoptera</taxon>
        <taxon>Endopterygota</taxon>
        <taxon>Diptera</taxon>
        <taxon>Brachycera</taxon>
        <taxon>Muscomorpha</taxon>
        <taxon>Ephydroidea</taxon>
        <taxon>Drosophilidae</taxon>
        <taxon>Drosophila</taxon>
        <taxon>Sophophora</taxon>
    </lineage>
</organism>
<dbReference type="SUPFAM" id="SSF75304">
    <property type="entry name" value="Amidase signature (AS) enzymes"/>
    <property type="match status" value="1"/>
</dbReference>
<feature type="domain" description="Amidase" evidence="1">
    <location>
        <begin position="33"/>
        <end position="197"/>
    </location>
</feature>
<dbReference type="PANTHER" id="PTHR43372:SF3">
    <property type="entry name" value="AT07710P-RELATED"/>
    <property type="match status" value="1"/>
</dbReference>
<accession>A0A6P4F7I1</accession>
<dbReference type="RefSeq" id="XP_016986390.1">
    <property type="nucleotide sequence ID" value="XM_017130901.1"/>
</dbReference>
<reference evidence="2" key="1">
    <citation type="submission" date="2025-08" db="UniProtKB">
        <authorList>
            <consortium name="RefSeq"/>
        </authorList>
    </citation>
    <scope>IDENTIFICATION</scope>
</reference>
<dbReference type="GO" id="GO:0012505">
    <property type="term" value="C:endomembrane system"/>
    <property type="evidence" value="ECO:0007669"/>
    <property type="project" value="TreeGrafter"/>
</dbReference>
<evidence type="ECO:0000259" key="1">
    <source>
        <dbReference type="Pfam" id="PF01425"/>
    </source>
</evidence>
<dbReference type="InterPro" id="IPR052739">
    <property type="entry name" value="FAAH2"/>
</dbReference>
<proteinExistence type="predicted"/>
<dbReference type="InterPro" id="IPR023631">
    <property type="entry name" value="Amidase_dom"/>
</dbReference>
<name>A0A6P4F7I1_DRORH</name>
<dbReference type="OrthoDB" id="6428749at2759"/>